<evidence type="ECO:0000256" key="8">
    <source>
        <dbReference type="ARBA" id="ARBA00022692"/>
    </source>
</evidence>
<dbReference type="InterPro" id="IPR018303">
    <property type="entry name" value="ATPase_P-typ_P_site"/>
</dbReference>
<dbReference type="Gene3D" id="3.30.70.100">
    <property type="match status" value="2"/>
</dbReference>
<evidence type="ECO:0000313" key="26">
    <source>
        <dbReference type="EMBL" id="PTL96642.1"/>
    </source>
</evidence>
<evidence type="ECO:0000256" key="22">
    <source>
        <dbReference type="ARBA" id="ARBA00049289"/>
    </source>
</evidence>
<dbReference type="PRINTS" id="PR00119">
    <property type="entry name" value="CATATPASE"/>
</dbReference>
<dbReference type="InterPro" id="IPR059000">
    <property type="entry name" value="ATPase_P-type_domA"/>
</dbReference>
<dbReference type="PANTHER" id="PTHR43520">
    <property type="entry name" value="ATP7, ISOFORM B"/>
    <property type="match status" value="1"/>
</dbReference>
<sequence length="882" mass="92608">MSCQGCVGRMRRAIQEHDAEAQVEGDPGSGTLSVASCLGADELAALLSQAGYPTEASATDEQIASDSTTTPLAPAEAPSPQEASSASPHRETSASLQEAPSAPSQRLAIQGMTCAGCVASVQKALAATSGVERAEVNFASHTARIHGDVDAKALVQAVESVGYGAEPIVDLRQAERQRAERNQREYRRKLKGSLASLALAVPLMVMMLIHHPEPTGLARLGWGLVGLATLAVLAFPGRAFFVGAWKALRHHQANMDTLIALGTGTAWLYSMAVVVAAPWLPQAARGLYFEASSMIIGLVLLGKALELRAQGRTSDALHRLLDLQSQSARVVREEGELDLPIDEVRQGDLIRVRPGERLPVDGEVVEGDSHIDESMLSGEPAPLARGPGDEVSAGTVNGRGSLVFRATRVGADTRLGRITEQVANAQGSKPPIGNLADRVSAVFVPSVMIIAVLTALAWYHFGPEPRVIHMLVTATTVLIIACPCALGLATPLSTMIGVGKAAEHGVLIRSGEALQTASRLTTLVVDKTGTLTEGRPRVTDCRWFAGEASDDRTRLLGLVAAIEARSEHPLAEALGRYAHDHGHDHAAADTNPSDESGGSTASASSFANSTIEAFESLTGRGVRARDAEGRRLAIGNAAMMQEEGVTLADHELDDWQAQARTLVYLSLDGVLTAGFAIEDPLREDSLDAVARLRADGLKVVMLTGDNSATARAIGEEVGIDEVHAELSPEDKYAEIERLQAEGEVVGMVGDGINDAPALARADVGFAIGQGTDVAIESAGVTLMRSSLHGVAAAIEISQATLANIRQNLWGALGYNALCIPIAAGLFYPLTGTLLSPMIAGAAMSASSITVVANANRLRLKRLRPQNARAPRPATPPSQEVLS</sequence>
<dbReference type="InterPro" id="IPR023214">
    <property type="entry name" value="HAD_sf"/>
</dbReference>
<keyword evidence="11 23" id="KW-0547">Nucleotide-binding</keyword>
<evidence type="ECO:0000256" key="16">
    <source>
        <dbReference type="ARBA" id="ARBA00022989"/>
    </source>
</evidence>
<comment type="subcellular location">
    <subcellularLocation>
        <location evidence="1">Cell membrane</location>
        <topology evidence="1">Multi-pass membrane protein</topology>
    </subcellularLocation>
</comment>
<accession>A0ABX5J1D9</accession>
<keyword evidence="17" id="KW-0186">Copper</keyword>
<evidence type="ECO:0000256" key="17">
    <source>
        <dbReference type="ARBA" id="ARBA00023008"/>
    </source>
</evidence>
<evidence type="ECO:0000256" key="20">
    <source>
        <dbReference type="ARBA" id="ARBA00029719"/>
    </source>
</evidence>
<dbReference type="PROSITE" id="PS00154">
    <property type="entry name" value="ATPASE_E1_E2"/>
    <property type="match status" value="1"/>
</dbReference>
<dbReference type="SFLD" id="SFLDG00002">
    <property type="entry name" value="C1.7:_P-type_atpase_like"/>
    <property type="match status" value="1"/>
</dbReference>
<feature type="compositionally biased region" description="Polar residues" evidence="24">
    <location>
        <begin position="93"/>
        <end position="104"/>
    </location>
</feature>
<feature type="transmembrane region" description="Helical" evidence="23">
    <location>
        <begin position="221"/>
        <end position="245"/>
    </location>
</feature>
<keyword evidence="15" id="KW-1278">Translocase</keyword>
<evidence type="ECO:0000256" key="19">
    <source>
        <dbReference type="ARBA" id="ARBA00023136"/>
    </source>
</evidence>
<dbReference type="NCBIfam" id="TIGR01494">
    <property type="entry name" value="ATPase_P-type"/>
    <property type="match status" value="2"/>
</dbReference>
<keyword evidence="9 23" id="KW-0479">Metal-binding</keyword>
<dbReference type="PROSITE" id="PS01047">
    <property type="entry name" value="HMA_1"/>
    <property type="match status" value="1"/>
</dbReference>
<keyword evidence="16 23" id="KW-1133">Transmembrane helix</keyword>
<dbReference type="NCBIfam" id="TIGR01525">
    <property type="entry name" value="ATPase-IB_hvy"/>
    <property type="match status" value="1"/>
</dbReference>
<keyword evidence="27" id="KW-1185">Reference proteome</keyword>
<feature type="region of interest" description="Disordered" evidence="24">
    <location>
        <begin position="863"/>
        <end position="882"/>
    </location>
</feature>
<dbReference type="Gene3D" id="3.40.50.1000">
    <property type="entry name" value="HAD superfamily/HAD-like"/>
    <property type="match status" value="1"/>
</dbReference>
<evidence type="ECO:0000256" key="4">
    <source>
        <dbReference type="ARBA" id="ARBA00015102"/>
    </source>
</evidence>
<evidence type="ECO:0000259" key="25">
    <source>
        <dbReference type="PROSITE" id="PS50846"/>
    </source>
</evidence>
<dbReference type="InterPro" id="IPR023299">
    <property type="entry name" value="ATPase_P-typ_cyto_dom_N"/>
</dbReference>
<evidence type="ECO:0000256" key="6">
    <source>
        <dbReference type="ARBA" id="ARBA00022475"/>
    </source>
</evidence>
<dbReference type="CDD" id="cd00371">
    <property type="entry name" value="HMA"/>
    <property type="match status" value="1"/>
</dbReference>
<evidence type="ECO:0000256" key="24">
    <source>
        <dbReference type="SAM" id="MobiDB-lite"/>
    </source>
</evidence>
<keyword evidence="6 23" id="KW-1003">Cell membrane</keyword>
<dbReference type="InterPro" id="IPR023298">
    <property type="entry name" value="ATPase_P-typ_TM_dom_sf"/>
</dbReference>
<dbReference type="SUPFAM" id="SSF56784">
    <property type="entry name" value="HAD-like"/>
    <property type="match status" value="1"/>
</dbReference>
<keyword evidence="13 23" id="KW-0067">ATP-binding</keyword>
<evidence type="ECO:0000256" key="5">
    <source>
        <dbReference type="ARBA" id="ARBA00022448"/>
    </source>
</evidence>
<proteinExistence type="inferred from homology"/>
<evidence type="ECO:0000256" key="14">
    <source>
        <dbReference type="ARBA" id="ARBA00022842"/>
    </source>
</evidence>
<evidence type="ECO:0000256" key="11">
    <source>
        <dbReference type="ARBA" id="ARBA00022741"/>
    </source>
</evidence>
<dbReference type="Pfam" id="PF00122">
    <property type="entry name" value="E1-E2_ATPase"/>
    <property type="match status" value="1"/>
</dbReference>
<dbReference type="EMBL" id="PXNS01000001">
    <property type="protein sequence ID" value="PTL96642.1"/>
    <property type="molecule type" value="Genomic_DNA"/>
</dbReference>
<feature type="transmembrane region" description="Helical" evidence="23">
    <location>
        <begin position="439"/>
        <end position="461"/>
    </location>
</feature>
<keyword evidence="7" id="KW-0597">Phosphoprotein</keyword>
<dbReference type="CDD" id="cd02094">
    <property type="entry name" value="P-type_ATPase_Cu-like"/>
    <property type="match status" value="1"/>
</dbReference>
<evidence type="ECO:0000256" key="12">
    <source>
        <dbReference type="ARBA" id="ARBA00022796"/>
    </source>
</evidence>
<keyword evidence="8 23" id="KW-0812">Transmembrane</keyword>
<dbReference type="InterPro" id="IPR006121">
    <property type="entry name" value="HMA_dom"/>
</dbReference>
<evidence type="ECO:0000313" key="27">
    <source>
        <dbReference type="Proteomes" id="UP000241895"/>
    </source>
</evidence>
<comment type="similarity">
    <text evidence="2 23">Belongs to the cation transport ATPase (P-type) (TC 3.A.3) family. Type IB subfamily.</text>
</comment>
<gene>
    <name evidence="26" type="primary">copA</name>
    <name evidence="26" type="ORF">C6W88_01045</name>
</gene>
<dbReference type="Proteomes" id="UP000241895">
    <property type="component" value="Unassembled WGS sequence"/>
</dbReference>
<comment type="catalytic activity">
    <reaction evidence="22">
        <text>Cu(+)(in) + ATP + H2O = Cu(+)(out) + ADP + phosphate + H(+)</text>
        <dbReference type="Rhea" id="RHEA:25792"/>
        <dbReference type="ChEBI" id="CHEBI:15377"/>
        <dbReference type="ChEBI" id="CHEBI:15378"/>
        <dbReference type="ChEBI" id="CHEBI:30616"/>
        <dbReference type="ChEBI" id="CHEBI:43474"/>
        <dbReference type="ChEBI" id="CHEBI:49552"/>
        <dbReference type="ChEBI" id="CHEBI:456216"/>
        <dbReference type="EC" id="7.2.2.8"/>
    </reaction>
</comment>
<dbReference type="SUPFAM" id="SSF55008">
    <property type="entry name" value="HMA, heavy metal-associated domain"/>
    <property type="match status" value="2"/>
</dbReference>
<evidence type="ECO:0000256" key="21">
    <source>
        <dbReference type="ARBA" id="ARBA00033239"/>
    </source>
</evidence>
<dbReference type="SFLD" id="SFLDF00027">
    <property type="entry name" value="p-type_atpase"/>
    <property type="match status" value="1"/>
</dbReference>
<dbReference type="Pfam" id="PF00403">
    <property type="entry name" value="HMA"/>
    <property type="match status" value="1"/>
</dbReference>
<dbReference type="InterPro" id="IPR001757">
    <property type="entry name" value="P_typ_ATPase"/>
</dbReference>
<feature type="transmembrane region" description="Helical" evidence="23">
    <location>
        <begin position="286"/>
        <end position="305"/>
    </location>
</feature>
<feature type="compositionally biased region" description="Low complexity" evidence="24">
    <location>
        <begin position="73"/>
        <end position="87"/>
    </location>
</feature>
<dbReference type="SUPFAM" id="SSF81665">
    <property type="entry name" value="Calcium ATPase, transmembrane domain M"/>
    <property type="match status" value="1"/>
</dbReference>
<dbReference type="InterPro" id="IPR036163">
    <property type="entry name" value="HMA_dom_sf"/>
</dbReference>
<dbReference type="PROSITE" id="PS50846">
    <property type="entry name" value="HMA_2"/>
    <property type="match status" value="1"/>
</dbReference>
<dbReference type="SUPFAM" id="SSF81653">
    <property type="entry name" value="Calcium ATPase, transduction domain A"/>
    <property type="match status" value="1"/>
</dbReference>
<dbReference type="Gene3D" id="2.70.150.10">
    <property type="entry name" value="Calcium-transporting ATPase, cytoplasmic transduction domain A"/>
    <property type="match status" value="1"/>
</dbReference>
<dbReference type="InterPro" id="IPR036412">
    <property type="entry name" value="HAD-like_sf"/>
</dbReference>
<evidence type="ECO:0000256" key="15">
    <source>
        <dbReference type="ARBA" id="ARBA00022967"/>
    </source>
</evidence>
<feature type="transmembrane region" description="Helical" evidence="23">
    <location>
        <begin position="257"/>
        <end position="280"/>
    </location>
</feature>
<organism evidence="26 27">
    <name type="scientific">Halomonas litopenaei</name>
    <dbReference type="NCBI Taxonomy" id="2109328"/>
    <lineage>
        <taxon>Bacteria</taxon>
        <taxon>Pseudomonadati</taxon>
        <taxon>Pseudomonadota</taxon>
        <taxon>Gammaproteobacteria</taxon>
        <taxon>Oceanospirillales</taxon>
        <taxon>Halomonadaceae</taxon>
        <taxon>Halomonas</taxon>
    </lineage>
</organism>
<dbReference type="Pfam" id="PF00702">
    <property type="entry name" value="Hydrolase"/>
    <property type="match status" value="1"/>
</dbReference>
<evidence type="ECO:0000256" key="7">
    <source>
        <dbReference type="ARBA" id="ARBA00022553"/>
    </source>
</evidence>
<keyword evidence="10" id="KW-0677">Repeat</keyword>
<keyword evidence="12" id="KW-0187">Copper transport</keyword>
<dbReference type="PANTHER" id="PTHR43520:SF6">
    <property type="entry name" value="COPPER-EXPORTING P-TYPE ATPASE"/>
    <property type="match status" value="1"/>
</dbReference>
<feature type="region of interest" description="Disordered" evidence="24">
    <location>
        <begin position="55"/>
        <end position="104"/>
    </location>
</feature>
<evidence type="ECO:0000256" key="1">
    <source>
        <dbReference type="ARBA" id="ARBA00004651"/>
    </source>
</evidence>
<feature type="transmembrane region" description="Helical" evidence="23">
    <location>
        <begin position="190"/>
        <end position="209"/>
    </location>
</feature>
<keyword evidence="19 23" id="KW-0472">Membrane</keyword>
<name>A0ABX5J1D9_9GAMM</name>
<keyword evidence="5" id="KW-0813">Transport</keyword>
<evidence type="ECO:0000256" key="10">
    <source>
        <dbReference type="ARBA" id="ARBA00022737"/>
    </source>
</evidence>
<dbReference type="InterPro" id="IPR008250">
    <property type="entry name" value="ATPase_P-typ_transduc_dom_A_sf"/>
</dbReference>
<feature type="transmembrane region" description="Helical" evidence="23">
    <location>
        <begin position="467"/>
        <end position="490"/>
    </location>
</feature>
<keyword evidence="14" id="KW-0460">Magnesium</keyword>
<feature type="compositionally biased region" description="Polar residues" evidence="24">
    <location>
        <begin position="56"/>
        <end position="71"/>
    </location>
</feature>
<dbReference type="Gene3D" id="3.40.1110.10">
    <property type="entry name" value="Calcium-transporting ATPase, cytoplasmic domain N"/>
    <property type="match status" value="1"/>
</dbReference>
<dbReference type="InterPro" id="IPR027256">
    <property type="entry name" value="P-typ_ATPase_IB"/>
</dbReference>
<evidence type="ECO:0000256" key="3">
    <source>
        <dbReference type="ARBA" id="ARBA00012517"/>
    </source>
</evidence>
<feature type="transmembrane region" description="Helical" evidence="23">
    <location>
        <begin position="833"/>
        <end position="854"/>
    </location>
</feature>
<dbReference type="InterPro" id="IPR017969">
    <property type="entry name" value="Heavy-metal-associated_CS"/>
</dbReference>
<evidence type="ECO:0000256" key="18">
    <source>
        <dbReference type="ARBA" id="ARBA00023065"/>
    </source>
</evidence>
<protein>
    <recommendedName>
        <fullName evidence="4">Copper-exporting P-type ATPase</fullName>
        <ecNumber evidence="3">7.2.2.8</ecNumber>
    </recommendedName>
    <alternativeName>
        <fullName evidence="20">Copper-exporting P-type ATPase A</fullName>
    </alternativeName>
    <alternativeName>
        <fullName evidence="21">Cu(+)-exporting ATPase</fullName>
    </alternativeName>
</protein>
<evidence type="ECO:0000256" key="23">
    <source>
        <dbReference type="RuleBase" id="RU362081"/>
    </source>
</evidence>
<comment type="caution">
    <text evidence="26">The sequence shown here is derived from an EMBL/GenBank/DDBJ whole genome shotgun (WGS) entry which is preliminary data.</text>
</comment>
<keyword evidence="18" id="KW-0406">Ion transport</keyword>
<dbReference type="PRINTS" id="PR00943">
    <property type="entry name" value="CUATPASE"/>
</dbReference>
<feature type="region of interest" description="Disordered" evidence="24">
    <location>
        <begin position="581"/>
        <end position="604"/>
    </location>
</feature>
<feature type="transmembrane region" description="Helical" evidence="23">
    <location>
        <begin position="808"/>
        <end position="827"/>
    </location>
</feature>
<evidence type="ECO:0000256" key="9">
    <source>
        <dbReference type="ARBA" id="ARBA00022723"/>
    </source>
</evidence>
<dbReference type="InterPro" id="IPR044492">
    <property type="entry name" value="P_typ_ATPase_HD_dom"/>
</dbReference>
<evidence type="ECO:0000256" key="13">
    <source>
        <dbReference type="ARBA" id="ARBA00022840"/>
    </source>
</evidence>
<dbReference type="SFLD" id="SFLDS00003">
    <property type="entry name" value="Haloacid_Dehalogenase"/>
    <property type="match status" value="1"/>
</dbReference>
<dbReference type="EC" id="7.2.2.8" evidence="3"/>
<evidence type="ECO:0000256" key="2">
    <source>
        <dbReference type="ARBA" id="ARBA00006024"/>
    </source>
</evidence>
<feature type="domain" description="HMA" evidence="25">
    <location>
        <begin position="103"/>
        <end position="166"/>
    </location>
</feature>
<reference evidence="26 27" key="1">
    <citation type="submission" date="2018-03" db="EMBL/GenBank/DDBJ databases">
        <authorList>
            <person name="Zhou J."/>
            <person name="Li X."/>
            <person name="Xue M."/>
            <person name="Yin J."/>
        </authorList>
    </citation>
    <scope>NUCLEOTIDE SEQUENCE [LARGE SCALE GENOMIC DNA]</scope>
    <source>
        <strain evidence="26 27">SYSU ZJ2214</strain>
    </source>
</reference>